<name>A0AAV7T4H7_PLEWA</name>
<accession>A0AAV7T4H7</accession>
<protein>
    <submittedName>
        <fullName evidence="2">Uncharacterized protein</fullName>
    </submittedName>
</protein>
<comment type="caution">
    <text evidence="2">The sequence shown here is derived from an EMBL/GenBank/DDBJ whole genome shotgun (WGS) entry which is preliminary data.</text>
</comment>
<dbReference type="AlphaFoldDB" id="A0AAV7T4H7"/>
<feature type="region of interest" description="Disordered" evidence="1">
    <location>
        <begin position="1"/>
        <end position="26"/>
    </location>
</feature>
<dbReference type="EMBL" id="JANPWB010000007">
    <property type="protein sequence ID" value="KAJ1170873.1"/>
    <property type="molecule type" value="Genomic_DNA"/>
</dbReference>
<gene>
    <name evidence="2" type="ORF">NDU88_002744</name>
</gene>
<feature type="compositionally biased region" description="Polar residues" evidence="1">
    <location>
        <begin position="116"/>
        <end position="126"/>
    </location>
</feature>
<feature type="region of interest" description="Disordered" evidence="1">
    <location>
        <begin position="54"/>
        <end position="126"/>
    </location>
</feature>
<feature type="compositionally biased region" description="Basic and acidic residues" evidence="1">
    <location>
        <begin position="83"/>
        <end position="97"/>
    </location>
</feature>
<evidence type="ECO:0000256" key="1">
    <source>
        <dbReference type="SAM" id="MobiDB-lite"/>
    </source>
</evidence>
<evidence type="ECO:0000313" key="3">
    <source>
        <dbReference type="Proteomes" id="UP001066276"/>
    </source>
</evidence>
<dbReference type="Proteomes" id="UP001066276">
    <property type="component" value="Chromosome 4_1"/>
</dbReference>
<organism evidence="2 3">
    <name type="scientific">Pleurodeles waltl</name>
    <name type="common">Iberian ribbed newt</name>
    <dbReference type="NCBI Taxonomy" id="8319"/>
    <lineage>
        <taxon>Eukaryota</taxon>
        <taxon>Metazoa</taxon>
        <taxon>Chordata</taxon>
        <taxon>Craniata</taxon>
        <taxon>Vertebrata</taxon>
        <taxon>Euteleostomi</taxon>
        <taxon>Amphibia</taxon>
        <taxon>Batrachia</taxon>
        <taxon>Caudata</taxon>
        <taxon>Salamandroidea</taxon>
        <taxon>Salamandridae</taxon>
        <taxon>Pleurodelinae</taxon>
        <taxon>Pleurodeles</taxon>
    </lineage>
</organism>
<proteinExistence type="predicted"/>
<sequence length="143" mass="15740">MKPQEVHMSPSVTGHSCRTRNRPSPFESCPVRRLAITLKHGHVAATLLAKQDHRRSCLPKRRTLQGTSSSAASGLLRGPAALGDHDPRLHSEHDRAQLPDTQPSKPVGIVPRPLPSNHTETWSRGSYATREYNTLAGMSGRRD</sequence>
<keyword evidence="3" id="KW-1185">Reference proteome</keyword>
<evidence type="ECO:0000313" key="2">
    <source>
        <dbReference type="EMBL" id="KAJ1170873.1"/>
    </source>
</evidence>
<reference evidence="2" key="1">
    <citation type="journal article" date="2022" name="bioRxiv">
        <title>Sequencing and chromosome-scale assembly of the giantPleurodeles waltlgenome.</title>
        <authorList>
            <person name="Brown T."/>
            <person name="Elewa A."/>
            <person name="Iarovenko S."/>
            <person name="Subramanian E."/>
            <person name="Araus A.J."/>
            <person name="Petzold A."/>
            <person name="Susuki M."/>
            <person name="Suzuki K.-i.T."/>
            <person name="Hayashi T."/>
            <person name="Toyoda A."/>
            <person name="Oliveira C."/>
            <person name="Osipova E."/>
            <person name="Leigh N.D."/>
            <person name="Simon A."/>
            <person name="Yun M.H."/>
        </authorList>
    </citation>
    <scope>NUCLEOTIDE SEQUENCE</scope>
    <source>
        <strain evidence="2">20211129_DDA</strain>
        <tissue evidence="2">Liver</tissue>
    </source>
</reference>